<evidence type="ECO:0008006" key="4">
    <source>
        <dbReference type="Google" id="ProtNLM"/>
    </source>
</evidence>
<dbReference type="STRING" id="1612149.SAMN05216324_10973"/>
<proteinExistence type="predicted"/>
<dbReference type="RefSeq" id="WP_072410517.1">
    <property type="nucleotide sequence ID" value="NZ_FPKW01000009.1"/>
</dbReference>
<dbReference type="EMBL" id="FPKW01000009">
    <property type="protein sequence ID" value="SFZ95329.1"/>
    <property type="molecule type" value="Genomic_DNA"/>
</dbReference>
<evidence type="ECO:0000256" key="1">
    <source>
        <dbReference type="SAM" id="Phobius"/>
    </source>
</evidence>
<evidence type="ECO:0000313" key="2">
    <source>
        <dbReference type="EMBL" id="SFZ95329.1"/>
    </source>
</evidence>
<feature type="transmembrane region" description="Helical" evidence="1">
    <location>
        <begin position="20"/>
        <end position="47"/>
    </location>
</feature>
<keyword evidence="3" id="KW-1185">Reference proteome</keyword>
<dbReference type="OrthoDB" id="1049592at2"/>
<reference evidence="3" key="1">
    <citation type="submission" date="2016-10" db="EMBL/GenBank/DDBJ databases">
        <authorList>
            <person name="Varghese N."/>
            <person name="Submissions S."/>
        </authorList>
    </citation>
    <scope>NUCLEOTIDE SEQUENCE [LARGE SCALE GENOMIC DNA]</scope>
    <source>
        <strain evidence="3">SUR2</strain>
    </source>
</reference>
<sequence>MNNLLKKWNFVRMLRLAMGIFLMVESIQSGMWLLAAIGAIFVAMPLLNLGCCTTGNCSMPTRDLKNSNDEVHYEEII</sequence>
<name>A0A1K2ISC2_9FLAO</name>
<organism evidence="2 3">
    <name type="scientific">Chryseobacterium limigenitum</name>
    <dbReference type="NCBI Taxonomy" id="1612149"/>
    <lineage>
        <taxon>Bacteria</taxon>
        <taxon>Pseudomonadati</taxon>
        <taxon>Bacteroidota</taxon>
        <taxon>Flavobacteriia</taxon>
        <taxon>Flavobacteriales</taxon>
        <taxon>Weeksellaceae</taxon>
        <taxon>Chryseobacterium group</taxon>
        <taxon>Chryseobacterium</taxon>
    </lineage>
</organism>
<keyword evidence="1" id="KW-0812">Transmembrane</keyword>
<dbReference type="AlphaFoldDB" id="A0A1K2ISC2"/>
<evidence type="ECO:0000313" key="3">
    <source>
        <dbReference type="Proteomes" id="UP000182034"/>
    </source>
</evidence>
<gene>
    <name evidence="2" type="ORF">SAMN05216324_10973</name>
</gene>
<accession>A0A1K2ISC2</accession>
<protein>
    <recommendedName>
        <fullName evidence="4">DUF2892 domain-containing protein</fullName>
    </recommendedName>
</protein>
<keyword evidence="1" id="KW-1133">Transmembrane helix</keyword>
<keyword evidence="1" id="KW-0472">Membrane</keyword>
<dbReference type="Proteomes" id="UP000182034">
    <property type="component" value="Unassembled WGS sequence"/>
</dbReference>